<keyword evidence="3" id="KW-0378">Hydrolase</keyword>
<dbReference type="GO" id="GO:0097186">
    <property type="term" value="P:amelogenesis"/>
    <property type="evidence" value="ECO:0007669"/>
    <property type="project" value="TreeGrafter"/>
</dbReference>
<evidence type="ECO:0000256" key="4">
    <source>
        <dbReference type="ARBA" id="ARBA00022825"/>
    </source>
</evidence>
<dbReference type="PANTHER" id="PTHR24271:SF59">
    <property type="entry name" value="KALLIKREIN-5"/>
    <property type="match status" value="1"/>
</dbReference>
<name>A0A8C2QZ49_CAPHI</name>
<dbReference type="PRINTS" id="PR00722">
    <property type="entry name" value="CHYMOTRYPSIN"/>
</dbReference>
<sequence>MMEEDPVLANDVASCDNPSAIGPSGSTQDLRPGAREDTRADESSSRIVNGTDCERNSQPWQGALLVRFNQLYCGAVLVDPQWLLTAAHCRKQFFRVRLGHHSLSPMYESGQQLFQGIKSIPHPGYSHPGHSNDLMLIKLNKRIHETPYVRPINIASRCPSAGTSCLVSGWGTTSSPQVTFPKALQCLNITVLSDEQCKKAYPNQVDNTMFCAGDQAGRDSCQSSYSGATLSSKTSCEPYGVIPGAPWSATGPCRALCPGETSPAPSPTDPASTPTSVASPSGSRTLSSAIRDSFLDRAFWTPLVPPHPPTSPLPYPSSFPKMLRLLIPPAPPSTWSQDPPSRAVERPVLLGRS</sequence>
<accession>A0A8C2QZ49</accession>
<dbReference type="EC" id="3.4.21.35" evidence="8"/>
<dbReference type="GO" id="GO:0002803">
    <property type="term" value="P:positive regulation of antibacterial peptide production"/>
    <property type="evidence" value="ECO:0007669"/>
    <property type="project" value="TreeGrafter"/>
</dbReference>
<dbReference type="GO" id="GO:0022617">
    <property type="term" value="P:extracellular matrix disassembly"/>
    <property type="evidence" value="ECO:0007669"/>
    <property type="project" value="TreeGrafter"/>
</dbReference>
<dbReference type="InterPro" id="IPR018114">
    <property type="entry name" value="TRYPSIN_HIS"/>
</dbReference>
<dbReference type="InterPro" id="IPR001314">
    <property type="entry name" value="Peptidase_S1A"/>
</dbReference>
<dbReference type="PROSITE" id="PS00134">
    <property type="entry name" value="TRYPSIN_HIS"/>
    <property type="match status" value="1"/>
</dbReference>
<evidence type="ECO:0000259" key="10">
    <source>
        <dbReference type="PROSITE" id="PS50240"/>
    </source>
</evidence>
<evidence type="ECO:0000256" key="9">
    <source>
        <dbReference type="SAM" id="MobiDB-lite"/>
    </source>
</evidence>
<evidence type="ECO:0000256" key="3">
    <source>
        <dbReference type="ARBA" id="ARBA00022801"/>
    </source>
</evidence>
<keyword evidence="6" id="KW-1015">Disulfide bond</keyword>
<evidence type="ECO:0000256" key="1">
    <source>
        <dbReference type="ARBA" id="ARBA00009228"/>
    </source>
</evidence>
<dbReference type="GO" id="GO:0004252">
    <property type="term" value="F:serine-type endopeptidase activity"/>
    <property type="evidence" value="ECO:0007669"/>
    <property type="project" value="UniProtKB-EC"/>
</dbReference>
<feature type="domain" description="Peptidase S1" evidence="10">
    <location>
        <begin position="47"/>
        <end position="295"/>
    </location>
</feature>
<evidence type="ECO:0000256" key="5">
    <source>
        <dbReference type="ARBA" id="ARBA00023145"/>
    </source>
</evidence>
<dbReference type="Gene3D" id="2.40.10.10">
    <property type="entry name" value="Trypsin-like serine proteases"/>
    <property type="match status" value="2"/>
</dbReference>
<reference evidence="11" key="1">
    <citation type="submission" date="2019-03" db="EMBL/GenBank/DDBJ databases">
        <title>Genome sequencing and reference-guided assembly of Black Bengal Goat (Capra hircus).</title>
        <authorList>
            <person name="Siddiki A.Z."/>
            <person name="Baten A."/>
            <person name="Billah M."/>
            <person name="Alam M.A.U."/>
            <person name="Shawrob K.S.M."/>
            <person name="Saha S."/>
            <person name="Chowdhury M."/>
            <person name="Rahman A.H."/>
            <person name="Stear M."/>
            <person name="Miah G."/>
            <person name="Das G.B."/>
            <person name="Hossain M.M."/>
            <person name="Kumkum M."/>
            <person name="Islam M.S."/>
            <person name="Mollah A.M."/>
            <person name="Ahsan A."/>
            <person name="Tusar F."/>
            <person name="Khan M.K.I."/>
        </authorList>
    </citation>
    <scope>NUCLEOTIDE SEQUENCE [LARGE SCALE GENOMIC DNA]</scope>
</reference>
<dbReference type="InterPro" id="IPR009003">
    <property type="entry name" value="Peptidase_S1_PA"/>
</dbReference>
<feature type="compositionally biased region" description="Low complexity" evidence="9">
    <location>
        <begin position="269"/>
        <end position="281"/>
    </location>
</feature>
<comment type="catalytic activity">
    <reaction evidence="7">
        <text>Preferential cleavage of Arg-|-Xaa bonds in small molecule substrates. Highly selective action to release kallidin (lysyl-bradykinin) from kininogen involves hydrolysis of Met-|-Xaa or Leu-|-Xaa.</text>
        <dbReference type="EC" id="3.4.21.35"/>
    </reaction>
</comment>
<feature type="region of interest" description="Disordered" evidence="9">
    <location>
        <begin position="327"/>
        <end position="353"/>
    </location>
</feature>
<dbReference type="CDD" id="cd00190">
    <property type="entry name" value="Tryp_SPc"/>
    <property type="match status" value="1"/>
</dbReference>
<keyword evidence="4" id="KW-0720">Serine protease</keyword>
<evidence type="ECO:0000313" key="11">
    <source>
        <dbReference type="Ensembl" id="ENSCHIP00010018629.1"/>
    </source>
</evidence>
<dbReference type="GO" id="GO:0030141">
    <property type="term" value="C:secretory granule"/>
    <property type="evidence" value="ECO:0007669"/>
    <property type="project" value="TreeGrafter"/>
</dbReference>
<evidence type="ECO:0000256" key="6">
    <source>
        <dbReference type="ARBA" id="ARBA00023157"/>
    </source>
</evidence>
<dbReference type="FunFam" id="2.40.10.10:FF:000010">
    <property type="entry name" value="Kallikrein related peptidase 11"/>
    <property type="match status" value="1"/>
</dbReference>
<comment type="similarity">
    <text evidence="1">Belongs to the peptidase S1 family. Snake venom subfamily.</text>
</comment>
<dbReference type="Pfam" id="PF00089">
    <property type="entry name" value="Trypsin"/>
    <property type="match status" value="1"/>
</dbReference>
<reference evidence="11" key="2">
    <citation type="submission" date="2025-08" db="UniProtKB">
        <authorList>
            <consortium name="Ensembl"/>
        </authorList>
    </citation>
    <scope>IDENTIFICATION</scope>
</reference>
<proteinExistence type="inferred from homology"/>
<keyword evidence="2" id="KW-0645">Protease</keyword>
<organism evidence="11">
    <name type="scientific">Capra hircus</name>
    <name type="common">Goat</name>
    <dbReference type="NCBI Taxonomy" id="9925"/>
    <lineage>
        <taxon>Eukaryota</taxon>
        <taxon>Metazoa</taxon>
        <taxon>Chordata</taxon>
        <taxon>Craniata</taxon>
        <taxon>Vertebrata</taxon>
        <taxon>Euteleostomi</taxon>
        <taxon>Mammalia</taxon>
        <taxon>Eutheria</taxon>
        <taxon>Laurasiatheria</taxon>
        <taxon>Artiodactyla</taxon>
        <taxon>Ruminantia</taxon>
        <taxon>Pecora</taxon>
        <taxon>Bovidae</taxon>
        <taxon>Caprinae</taxon>
        <taxon>Capra</taxon>
    </lineage>
</organism>
<dbReference type="PANTHER" id="PTHR24271">
    <property type="entry name" value="KALLIKREIN-RELATED"/>
    <property type="match status" value="1"/>
</dbReference>
<keyword evidence="5" id="KW-0865">Zymogen</keyword>
<dbReference type="AlphaFoldDB" id="A0A8C2QZ49"/>
<evidence type="ECO:0000256" key="7">
    <source>
        <dbReference type="ARBA" id="ARBA00036706"/>
    </source>
</evidence>
<evidence type="ECO:0000256" key="8">
    <source>
        <dbReference type="ARBA" id="ARBA00039014"/>
    </source>
</evidence>
<dbReference type="GO" id="GO:0006508">
    <property type="term" value="P:proteolysis"/>
    <property type="evidence" value="ECO:0007669"/>
    <property type="project" value="UniProtKB-KW"/>
</dbReference>
<dbReference type="PROSITE" id="PS50240">
    <property type="entry name" value="TRYPSIN_DOM"/>
    <property type="match status" value="1"/>
</dbReference>
<dbReference type="Ensembl" id="ENSCHIT00010026157.1">
    <property type="protein sequence ID" value="ENSCHIP00010018629.1"/>
    <property type="gene ID" value="ENSCHIG00010013606.1"/>
</dbReference>
<feature type="compositionally biased region" description="Basic and acidic residues" evidence="9">
    <location>
        <begin position="32"/>
        <end position="44"/>
    </location>
</feature>
<dbReference type="InterPro" id="IPR043504">
    <property type="entry name" value="Peptidase_S1_PA_chymotrypsin"/>
</dbReference>
<feature type="region of interest" description="Disordered" evidence="9">
    <location>
        <begin position="1"/>
        <end position="50"/>
    </location>
</feature>
<dbReference type="FunFam" id="2.40.10.10:FF:000021">
    <property type="entry name" value="Kallikrein 1"/>
    <property type="match status" value="1"/>
</dbReference>
<dbReference type="SMART" id="SM00020">
    <property type="entry name" value="Tryp_SPc"/>
    <property type="match status" value="1"/>
</dbReference>
<feature type="region of interest" description="Disordered" evidence="9">
    <location>
        <begin position="258"/>
        <end position="285"/>
    </location>
</feature>
<dbReference type="SUPFAM" id="SSF50494">
    <property type="entry name" value="Trypsin-like serine proteases"/>
    <property type="match status" value="1"/>
</dbReference>
<evidence type="ECO:0000256" key="2">
    <source>
        <dbReference type="ARBA" id="ARBA00022670"/>
    </source>
</evidence>
<protein>
    <recommendedName>
        <fullName evidence="8">tissue kallikrein</fullName>
        <ecNumber evidence="8">3.4.21.35</ecNumber>
    </recommendedName>
</protein>
<gene>
    <name evidence="11" type="primary">KLK5</name>
</gene>
<dbReference type="InterPro" id="IPR001254">
    <property type="entry name" value="Trypsin_dom"/>
</dbReference>